<feature type="domain" description="CTLH" evidence="5">
    <location>
        <begin position="34"/>
        <end position="92"/>
    </location>
</feature>
<dbReference type="PROSITE" id="PS50897">
    <property type="entry name" value="CTLH"/>
    <property type="match status" value="1"/>
</dbReference>
<dbReference type="Pfam" id="PF21359">
    <property type="entry name" value="zf_topless"/>
    <property type="match status" value="1"/>
</dbReference>
<dbReference type="InterPro" id="IPR006595">
    <property type="entry name" value="CTLH_C"/>
</dbReference>
<dbReference type="InterPro" id="IPR006594">
    <property type="entry name" value="LisH"/>
</dbReference>
<dbReference type="Gene3D" id="2.130.10.10">
    <property type="entry name" value="YVTN repeat-like/Quinoprotein amine dehydrogenase"/>
    <property type="match status" value="3"/>
</dbReference>
<sequence>MTSLSRELVFLILQFLDEEKFKESVHKLEQESGFFFNMKYFEEKALAGEWDEIERYLSGFTKVDDNRYSMKIFFEIRKQKYLEALDRHDRAKAVDILVKDLKVFSTFNEELYKEITQLLTLENFRENEQLSKYGDTKSARSIMLIELKKLIEANPLFREKLIFPTLKASRLRTLINQSLNWQHQLCKNPRSNPDIKTLFIDHTCSPPNGSRTPQSATVPLSAVPKPAPYMALGTHGTFPPAVAANANALAGWMANAAASSSVQSAAVAASPITVPQNQVSILKRPRTPPNVLSMGDYQNSDPDQLMKRLRPIAHPVDESVWSSDDLPKTVACTVSQGANVTSMDFHPSHHTLLLVGSGNGEIVLWEIGLRERLVSKPFKIWDAAARSIAFQATLVKDSSISINKVAWSPDGSLIGIAFTKHLIHLYSYHAPNDLRNLLEIDAHVGGVNDIAFSHPNKQICIVTCGDDKLIKVWDLNGRKLFAFEGHEAPVYSVCPHHKDNIQFIFSTALDGKIKAWLYDNMGSRVDYDAPGRWCTTMLYSADGNRLFSCGTSKDGECFLVEWNESEGSIKRTYSGFRKKSNGVLQFDITQNHFLAVGEDNQIKFWDVDNVNMITSTDADGGLPNLPRLRFNKEGTLLAVSTADNGFKILANAEGLRTLRPLDNRSFEALKAQFESTPLKASGAPLVTNTPPNILRVDRLDGSSPARPSPLLHGSEPPSKNVEKPKTVEDVPDKPKPWELAEILEPSQCRVVSTTDSGSKVTRLLYTNSATGLLALGSNGVQRLWKWTRNEQNPGGKATAHIAPEHWQPSSGLLMTNDVSDAKPEEPVPCIALSKNDSYVMSACGGKVSLFNMMTFKVMTTFMPPPPASTFLAFHPQDNNIIAVGMEDSTIHVYYVKVDEVKTKLKGHQKRITGLAFSNHLNILVSSGADAQLCIWSTDTWEKRKSISIQMTAGKSPGGDTRVQFHSDQVRLLVVHETQLALYDASKADRLRQWLPQDSLPAPISSASYSCNSQLVYASFCNGDIGVFDADSLRPRCRIAPSVYLSPAVANSSQSVYPLVVATNPQEPNQLAVGLTDGAVKVIEPSESEKNWGAPVPNDNGAAGGRTPAPTVTTSP</sequence>
<keyword evidence="7" id="KW-1185">Reference proteome</keyword>
<dbReference type="OrthoDB" id="1602884at2759"/>
<dbReference type="InterPro" id="IPR019775">
    <property type="entry name" value="WD40_repeat_CS"/>
</dbReference>
<evidence type="ECO:0000256" key="2">
    <source>
        <dbReference type="ARBA" id="ARBA00022737"/>
    </source>
</evidence>
<dbReference type="Pfam" id="PF00400">
    <property type="entry name" value="WD40"/>
    <property type="match status" value="4"/>
</dbReference>
<dbReference type="SMART" id="SM00667">
    <property type="entry name" value="LisH"/>
    <property type="match status" value="1"/>
</dbReference>
<dbReference type="AlphaFoldDB" id="A0A7I8JZK9"/>
<dbReference type="InterPro" id="IPR054080">
    <property type="entry name" value="TPR1-like_2nd"/>
</dbReference>
<feature type="repeat" description="WD" evidence="3">
    <location>
        <begin position="333"/>
        <end position="375"/>
    </location>
</feature>
<dbReference type="InterPro" id="IPR027728">
    <property type="entry name" value="Topless_fam"/>
</dbReference>
<organism evidence="6 7">
    <name type="scientific">Spirodela intermedia</name>
    <name type="common">Intermediate duckweed</name>
    <dbReference type="NCBI Taxonomy" id="51605"/>
    <lineage>
        <taxon>Eukaryota</taxon>
        <taxon>Viridiplantae</taxon>
        <taxon>Streptophyta</taxon>
        <taxon>Embryophyta</taxon>
        <taxon>Tracheophyta</taxon>
        <taxon>Spermatophyta</taxon>
        <taxon>Magnoliopsida</taxon>
        <taxon>Liliopsida</taxon>
        <taxon>Araceae</taxon>
        <taxon>Lemnoideae</taxon>
        <taxon>Spirodela</taxon>
    </lineage>
</organism>
<name>A0A7I8JZK9_SPIIN</name>
<dbReference type="InterPro" id="IPR036322">
    <property type="entry name" value="WD40_repeat_dom_sf"/>
</dbReference>
<dbReference type="SMART" id="SM00668">
    <property type="entry name" value="CTLH"/>
    <property type="match status" value="1"/>
</dbReference>
<feature type="repeat" description="WD" evidence="3">
    <location>
        <begin position="904"/>
        <end position="945"/>
    </location>
</feature>
<dbReference type="InterPro" id="IPR001680">
    <property type="entry name" value="WD40_rpt"/>
</dbReference>
<feature type="compositionally biased region" description="Basic and acidic residues" evidence="4">
    <location>
        <begin position="720"/>
        <end position="732"/>
    </location>
</feature>
<evidence type="ECO:0000313" key="6">
    <source>
        <dbReference type="EMBL" id="CAA7388900.1"/>
    </source>
</evidence>
<accession>A0A7I8JZK9</accession>
<feature type="repeat" description="WD" evidence="3">
    <location>
        <begin position="440"/>
        <end position="476"/>
    </location>
</feature>
<dbReference type="PANTHER" id="PTHR44083">
    <property type="entry name" value="TOPLESS-RELATED PROTEIN 1-RELATED"/>
    <property type="match status" value="1"/>
</dbReference>
<dbReference type="InterPro" id="IPR015943">
    <property type="entry name" value="WD40/YVTN_repeat-like_dom_sf"/>
</dbReference>
<dbReference type="EMBL" id="LR746264">
    <property type="protein sequence ID" value="CAA7388900.1"/>
    <property type="molecule type" value="Genomic_DNA"/>
</dbReference>
<evidence type="ECO:0000256" key="4">
    <source>
        <dbReference type="SAM" id="MobiDB-lite"/>
    </source>
</evidence>
<dbReference type="Pfam" id="PF21889">
    <property type="entry name" value="TPR1-like_2nd"/>
    <property type="match status" value="1"/>
</dbReference>
<evidence type="ECO:0000259" key="5">
    <source>
        <dbReference type="PROSITE" id="PS50897"/>
    </source>
</evidence>
<dbReference type="Proteomes" id="UP000663760">
    <property type="component" value="Chromosome 1"/>
</dbReference>
<dbReference type="PROSITE" id="PS50896">
    <property type="entry name" value="LISH"/>
    <property type="match status" value="1"/>
</dbReference>
<keyword evidence="1 3" id="KW-0853">WD repeat</keyword>
<dbReference type="PANTHER" id="PTHR44083:SF2">
    <property type="entry name" value="TOPLESS-RELATED PROTEIN 3"/>
    <property type="match status" value="1"/>
</dbReference>
<proteinExistence type="predicted"/>
<dbReference type="PROSITE" id="PS50294">
    <property type="entry name" value="WD_REPEATS_REGION"/>
    <property type="match status" value="1"/>
</dbReference>
<evidence type="ECO:0000256" key="1">
    <source>
        <dbReference type="ARBA" id="ARBA00022574"/>
    </source>
</evidence>
<feature type="region of interest" description="Disordered" evidence="4">
    <location>
        <begin position="1083"/>
        <end position="1115"/>
    </location>
</feature>
<dbReference type="SUPFAM" id="SSF50978">
    <property type="entry name" value="WD40 repeat-like"/>
    <property type="match status" value="2"/>
</dbReference>
<evidence type="ECO:0000313" key="7">
    <source>
        <dbReference type="Proteomes" id="UP000663760"/>
    </source>
</evidence>
<dbReference type="GO" id="GO:0006355">
    <property type="term" value="P:regulation of DNA-templated transcription"/>
    <property type="evidence" value="ECO:0007669"/>
    <property type="project" value="InterPro"/>
</dbReference>
<keyword evidence="2" id="KW-0677">Repeat</keyword>
<dbReference type="InterPro" id="IPR048419">
    <property type="entry name" value="Topless_Znf"/>
</dbReference>
<dbReference type="InterPro" id="IPR054532">
    <property type="entry name" value="TPL_SMU1_LisH-like"/>
</dbReference>
<evidence type="ECO:0000256" key="3">
    <source>
        <dbReference type="PROSITE-ProRule" id="PRU00221"/>
    </source>
</evidence>
<gene>
    <name evidence="6" type="ORF">SI8410_01001052</name>
</gene>
<protein>
    <recommendedName>
        <fullName evidence="5">CTLH domain-containing protein</fullName>
    </recommendedName>
</protein>
<dbReference type="PROSITE" id="PS50082">
    <property type="entry name" value="WD_REPEATS_2"/>
    <property type="match status" value="4"/>
</dbReference>
<reference evidence="6" key="1">
    <citation type="submission" date="2020-02" db="EMBL/GenBank/DDBJ databases">
        <authorList>
            <person name="Scholz U."/>
            <person name="Mascher M."/>
            <person name="Fiebig A."/>
        </authorList>
    </citation>
    <scope>NUCLEOTIDE SEQUENCE</scope>
</reference>
<dbReference type="Pfam" id="PF17814">
    <property type="entry name" value="LisH_TPL"/>
    <property type="match status" value="1"/>
</dbReference>
<feature type="repeat" description="WD" evidence="3">
    <location>
        <begin position="584"/>
        <end position="615"/>
    </location>
</feature>
<dbReference type="PROSITE" id="PS00678">
    <property type="entry name" value="WD_REPEATS_1"/>
    <property type="match status" value="1"/>
</dbReference>
<dbReference type="SMART" id="SM00320">
    <property type="entry name" value="WD40"/>
    <property type="match status" value="11"/>
</dbReference>
<feature type="region of interest" description="Disordered" evidence="4">
    <location>
        <begin position="681"/>
        <end position="732"/>
    </location>
</feature>